<sequence length="388" mass="44676">MSVFGMVSAVAGFVKVRYLIDKAVIDNSVFRCHYRITSALLFVSCIIVTANNLIGDAINCINEGAVPTHVINTYCWITYTYTLPGQHGKAIGTQVASSGLGNEYESDKTFHSYYQWVPFTLFFQGILFYIPHWIWKNWEEGKMRMISDGMRGVLTMPANERRNRQERLVRYLVESRSTHNAYAFGYFFCEFLNVVNVICNIFMVDKFLGGSFLTYGVDIIKYSNMNQENRSDPMIEIFPRITKCTFHKYGASGSIQKHDSMCVLALNILNEKIYIFLWFWFLFVAVLTIFAMFYSMVILMMPTSREAVIRRRLREAPKGIERLIRRIQVGDFLLLHLLGQNINVKSYGEIVTSLFNNLCCETDTPSAPSTLEMTPIYPDMKYGKESET</sequence>
<proteinExistence type="inferred from homology"/>
<dbReference type="GO" id="GO:0005921">
    <property type="term" value="C:gap junction"/>
    <property type="evidence" value="ECO:0007669"/>
    <property type="project" value="UniProtKB-SubCell"/>
</dbReference>
<dbReference type="PRINTS" id="PR01262">
    <property type="entry name" value="INNEXIN"/>
</dbReference>
<dbReference type="GO" id="GO:0005243">
    <property type="term" value="F:gap junction channel activity"/>
    <property type="evidence" value="ECO:0007669"/>
    <property type="project" value="TreeGrafter"/>
</dbReference>
<feature type="transmembrane region" description="Helical" evidence="12">
    <location>
        <begin position="181"/>
        <end position="203"/>
    </location>
</feature>
<evidence type="ECO:0000256" key="4">
    <source>
        <dbReference type="ARBA" id="ARBA00022475"/>
    </source>
</evidence>
<reference evidence="13 14" key="1">
    <citation type="submission" date="2015-04" db="EMBL/GenBank/DDBJ databases">
        <authorList>
            <person name="Syromyatnikov M.Y."/>
            <person name="Popov V.N."/>
        </authorList>
    </citation>
    <scope>NUCLEOTIDE SEQUENCE [LARGE SCALE GENOMIC DNA]</scope>
</reference>
<evidence type="ECO:0000256" key="2">
    <source>
        <dbReference type="ARBA" id="ARBA00004651"/>
    </source>
</evidence>
<keyword evidence="14" id="KW-1185">Reference proteome</keyword>
<keyword evidence="3 12" id="KW-0813">Transport</keyword>
<dbReference type="Pfam" id="PF00876">
    <property type="entry name" value="Innexin"/>
    <property type="match status" value="1"/>
</dbReference>
<comment type="caution">
    <text evidence="12">Lacks conserved residue(s) required for the propagation of feature annotation.</text>
</comment>
<keyword evidence="6" id="KW-0303">Gap junction</keyword>
<keyword evidence="5 12" id="KW-0812">Transmembrane</keyword>
<feature type="transmembrane region" description="Helical" evidence="12">
    <location>
        <begin position="273"/>
        <end position="301"/>
    </location>
</feature>
<dbReference type="PANTHER" id="PTHR11893:SF37">
    <property type="entry name" value="INNEXIN INX3"/>
    <property type="match status" value="1"/>
</dbReference>
<dbReference type="GO" id="GO:0005886">
    <property type="term" value="C:plasma membrane"/>
    <property type="evidence" value="ECO:0007669"/>
    <property type="project" value="UniProtKB-SubCell"/>
</dbReference>
<evidence type="ECO:0000256" key="11">
    <source>
        <dbReference type="ARBA" id="ARBA00023303"/>
    </source>
</evidence>
<dbReference type="AlphaFoldDB" id="A0A1J1JAC4"/>
<evidence type="ECO:0000256" key="7">
    <source>
        <dbReference type="ARBA" id="ARBA00022949"/>
    </source>
</evidence>
<accession>A0A1J1JAC4</accession>
<evidence type="ECO:0000256" key="12">
    <source>
        <dbReference type="RuleBase" id="RU010713"/>
    </source>
</evidence>
<dbReference type="GO" id="GO:0007602">
    <property type="term" value="P:phototransduction"/>
    <property type="evidence" value="ECO:0007669"/>
    <property type="project" value="TreeGrafter"/>
</dbReference>
<dbReference type="STRING" id="568069.A0A1J1JAC4"/>
<protein>
    <recommendedName>
        <fullName evidence="12">Innexin</fullName>
    </recommendedName>
</protein>
<keyword evidence="4" id="KW-1003">Cell membrane</keyword>
<comment type="similarity">
    <text evidence="12">Belongs to the pannexin family.</text>
</comment>
<dbReference type="PANTHER" id="PTHR11893">
    <property type="entry name" value="INNEXIN"/>
    <property type="match status" value="1"/>
</dbReference>
<comment type="subcellular location">
    <subcellularLocation>
        <location evidence="1">Cell junction</location>
        <location evidence="1">Gap junction</location>
    </subcellularLocation>
    <subcellularLocation>
        <location evidence="2 12">Cell membrane</location>
        <topology evidence="2 12">Multi-pass membrane protein</topology>
    </subcellularLocation>
</comment>
<dbReference type="EMBL" id="CVRI01000075">
    <property type="protein sequence ID" value="CRL08502.1"/>
    <property type="molecule type" value="Genomic_DNA"/>
</dbReference>
<comment type="function">
    <text evidence="12">Structural component of the gap junctions.</text>
</comment>
<keyword evidence="11 12" id="KW-0407">Ion channel</keyword>
<name>A0A1J1JAC4_9DIPT</name>
<keyword evidence="10 12" id="KW-0472">Membrane</keyword>
<dbReference type="InterPro" id="IPR000990">
    <property type="entry name" value="Innexin"/>
</dbReference>
<dbReference type="Proteomes" id="UP000183832">
    <property type="component" value="Unassembled WGS sequence"/>
</dbReference>
<evidence type="ECO:0000256" key="8">
    <source>
        <dbReference type="ARBA" id="ARBA00022989"/>
    </source>
</evidence>
<organism evidence="13 14">
    <name type="scientific">Clunio marinus</name>
    <dbReference type="NCBI Taxonomy" id="568069"/>
    <lineage>
        <taxon>Eukaryota</taxon>
        <taxon>Metazoa</taxon>
        <taxon>Ecdysozoa</taxon>
        <taxon>Arthropoda</taxon>
        <taxon>Hexapoda</taxon>
        <taxon>Insecta</taxon>
        <taxon>Pterygota</taxon>
        <taxon>Neoptera</taxon>
        <taxon>Endopterygota</taxon>
        <taxon>Diptera</taxon>
        <taxon>Nematocera</taxon>
        <taxon>Chironomoidea</taxon>
        <taxon>Chironomidae</taxon>
        <taxon>Clunio</taxon>
    </lineage>
</organism>
<gene>
    <name evidence="13" type="primary">putative Innexin inx3</name>
    <name evidence="12" type="synonym">inx</name>
    <name evidence="13" type="ORF">CLUMA_CG021250</name>
</gene>
<keyword evidence="9 12" id="KW-0406">Ion transport</keyword>
<evidence type="ECO:0000313" key="14">
    <source>
        <dbReference type="Proteomes" id="UP000183832"/>
    </source>
</evidence>
<evidence type="ECO:0000256" key="1">
    <source>
        <dbReference type="ARBA" id="ARBA00004610"/>
    </source>
</evidence>
<evidence type="ECO:0000256" key="10">
    <source>
        <dbReference type="ARBA" id="ARBA00023136"/>
    </source>
</evidence>
<evidence type="ECO:0000256" key="5">
    <source>
        <dbReference type="ARBA" id="ARBA00022692"/>
    </source>
</evidence>
<feature type="transmembrane region" description="Helical" evidence="12">
    <location>
        <begin position="113"/>
        <end position="135"/>
    </location>
</feature>
<keyword evidence="8 12" id="KW-1133">Transmembrane helix</keyword>
<keyword evidence="7" id="KW-0965">Cell junction</keyword>
<dbReference type="GO" id="GO:0034220">
    <property type="term" value="P:monoatomic ion transmembrane transport"/>
    <property type="evidence" value="ECO:0007669"/>
    <property type="project" value="UniProtKB-KW"/>
</dbReference>
<dbReference type="PROSITE" id="PS51013">
    <property type="entry name" value="PANNEXIN"/>
    <property type="match status" value="1"/>
</dbReference>
<evidence type="ECO:0000313" key="13">
    <source>
        <dbReference type="EMBL" id="CRL08502.1"/>
    </source>
</evidence>
<evidence type="ECO:0000256" key="3">
    <source>
        <dbReference type="ARBA" id="ARBA00022448"/>
    </source>
</evidence>
<evidence type="ECO:0000256" key="6">
    <source>
        <dbReference type="ARBA" id="ARBA00022868"/>
    </source>
</evidence>
<evidence type="ECO:0000256" key="9">
    <source>
        <dbReference type="ARBA" id="ARBA00023065"/>
    </source>
</evidence>
<dbReference type="OrthoDB" id="5867527at2759"/>